<evidence type="ECO:0000313" key="2">
    <source>
        <dbReference type="Proteomes" id="UP001597391"/>
    </source>
</evidence>
<sequence>MIPATDIYEAVAFVLDAAGAGVWKPDGAYVKTETGIVLKKMPTAPDNAIVLTLYGRDTNPSPALTHEIINLQVRVRTAKGRPDSVDTLAERLTAALEGDHLTWSGITITKCHRISYLPLGFDASDRPEISLNFQLILPR</sequence>
<proteinExistence type="predicted"/>
<accession>A0ABW5XA65</accession>
<organism evidence="1 2">
    <name type="scientific">Populibacterium corticicola</name>
    <dbReference type="NCBI Taxonomy" id="1812826"/>
    <lineage>
        <taxon>Bacteria</taxon>
        <taxon>Bacillati</taxon>
        <taxon>Actinomycetota</taxon>
        <taxon>Actinomycetes</taxon>
        <taxon>Micrococcales</taxon>
        <taxon>Jonesiaceae</taxon>
        <taxon>Populibacterium</taxon>
    </lineage>
</organism>
<dbReference type="InterPro" id="IPR024411">
    <property type="entry name" value="Tail_terminator_phage"/>
</dbReference>
<protein>
    <submittedName>
        <fullName evidence="1">Minor capsid protein</fullName>
    </submittedName>
</protein>
<keyword evidence="2" id="KW-1185">Reference proteome</keyword>
<dbReference type="RefSeq" id="WP_377464784.1">
    <property type="nucleotide sequence ID" value="NZ_JBHUOP010000001.1"/>
</dbReference>
<dbReference type="EMBL" id="JBHUOP010000001">
    <property type="protein sequence ID" value="MFD2839331.1"/>
    <property type="molecule type" value="Genomic_DNA"/>
</dbReference>
<dbReference type="Proteomes" id="UP001597391">
    <property type="component" value="Unassembled WGS sequence"/>
</dbReference>
<gene>
    <name evidence="1" type="ORF">ACFSYH_01935</name>
</gene>
<reference evidence="2" key="1">
    <citation type="journal article" date="2019" name="Int. J. Syst. Evol. Microbiol.">
        <title>The Global Catalogue of Microorganisms (GCM) 10K type strain sequencing project: providing services to taxonomists for standard genome sequencing and annotation.</title>
        <authorList>
            <consortium name="The Broad Institute Genomics Platform"/>
            <consortium name="The Broad Institute Genome Sequencing Center for Infectious Disease"/>
            <person name="Wu L."/>
            <person name="Ma J."/>
        </authorList>
    </citation>
    <scope>NUCLEOTIDE SEQUENCE [LARGE SCALE GENOMIC DNA]</scope>
    <source>
        <strain evidence="2">KCTC 33576</strain>
    </source>
</reference>
<name>A0ABW5XA65_9MICO</name>
<dbReference type="Pfam" id="PF12691">
    <property type="entry name" value="Phage_tail_terminator_6"/>
    <property type="match status" value="1"/>
</dbReference>
<comment type="caution">
    <text evidence="1">The sequence shown here is derived from an EMBL/GenBank/DDBJ whole genome shotgun (WGS) entry which is preliminary data.</text>
</comment>
<evidence type="ECO:0000313" key="1">
    <source>
        <dbReference type="EMBL" id="MFD2839331.1"/>
    </source>
</evidence>